<name>A0AAD8N240_9APIA</name>
<sequence>MNVDDVLNFCQNYFGQDWDDTGHKNEVNEMLESTIPRSNRELEPFPLPLYEANESVETSPPDLELKPLPETPTYMFLDIDKRIGSCRPAVKFKKPPQIYFKKKKTGGISFNITAPLTHVDEKLCYQILHEYKIHNAESGRRPSSGRVKRVEARLGSRRAGGGLARVARSGQSPNSGRAQSPKAWLETHGAHKVLTQVSRSG</sequence>
<reference evidence="2" key="1">
    <citation type="submission" date="2023-02" db="EMBL/GenBank/DDBJ databases">
        <title>Genome of toxic invasive species Heracleum sosnowskyi carries increased number of genes despite the absence of recent whole-genome duplications.</title>
        <authorList>
            <person name="Schelkunov M."/>
            <person name="Shtratnikova V."/>
            <person name="Makarenko M."/>
            <person name="Klepikova A."/>
            <person name="Omelchenko D."/>
            <person name="Novikova G."/>
            <person name="Obukhova E."/>
            <person name="Bogdanov V."/>
            <person name="Penin A."/>
            <person name="Logacheva M."/>
        </authorList>
    </citation>
    <scope>NUCLEOTIDE SEQUENCE</scope>
    <source>
        <strain evidence="2">Hsosn_3</strain>
        <tissue evidence="2">Leaf</tissue>
    </source>
</reference>
<dbReference type="PANTHER" id="PTHR43127">
    <property type="entry name" value="DEVELOPMENTALLY-REGULATED GTP-BINDING PROTEIN 2"/>
    <property type="match status" value="1"/>
</dbReference>
<protein>
    <submittedName>
        <fullName evidence="2">Uncharacterized protein</fullName>
    </submittedName>
</protein>
<feature type="region of interest" description="Disordered" evidence="1">
    <location>
        <begin position="137"/>
        <end position="201"/>
    </location>
</feature>
<evidence type="ECO:0000256" key="1">
    <source>
        <dbReference type="SAM" id="MobiDB-lite"/>
    </source>
</evidence>
<proteinExistence type="predicted"/>
<dbReference type="AlphaFoldDB" id="A0AAD8N240"/>
<gene>
    <name evidence="2" type="ORF">POM88_011069</name>
</gene>
<comment type="caution">
    <text evidence="2">The sequence shown here is derived from an EMBL/GenBank/DDBJ whole genome shotgun (WGS) entry which is preliminary data.</text>
</comment>
<reference evidence="2" key="2">
    <citation type="submission" date="2023-05" db="EMBL/GenBank/DDBJ databases">
        <authorList>
            <person name="Schelkunov M.I."/>
        </authorList>
    </citation>
    <scope>NUCLEOTIDE SEQUENCE</scope>
    <source>
        <strain evidence="2">Hsosn_3</strain>
        <tissue evidence="2">Leaf</tissue>
    </source>
</reference>
<dbReference type="GO" id="GO:0005525">
    <property type="term" value="F:GTP binding"/>
    <property type="evidence" value="ECO:0007669"/>
    <property type="project" value="InterPro"/>
</dbReference>
<dbReference type="Gene3D" id="6.10.140.1070">
    <property type="match status" value="1"/>
</dbReference>
<evidence type="ECO:0000313" key="3">
    <source>
        <dbReference type="Proteomes" id="UP001237642"/>
    </source>
</evidence>
<keyword evidence="3" id="KW-1185">Reference proteome</keyword>
<evidence type="ECO:0000313" key="2">
    <source>
        <dbReference type="EMBL" id="KAK1392013.1"/>
    </source>
</evidence>
<dbReference type="InterPro" id="IPR045001">
    <property type="entry name" value="DRG"/>
</dbReference>
<accession>A0AAD8N240</accession>
<dbReference type="EMBL" id="JAUIZM010000003">
    <property type="protein sequence ID" value="KAK1392013.1"/>
    <property type="molecule type" value="Genomic_DNA"/>
</dbReference>
<organism evidence="2 3">
    <name type="scientific">Heracleum sosnowskyi</name>
    <dbReference type="NCBI Taxonomy" id="360622"/>
    <lineage>
        <taxon>Eukaryota</taxon>
        <taxon>Viridiplantae</taxon>
        <taxon>Streptophyta</taxon>
        <taxon>Embryophyta</taxon>
        <taxon>Tracheophyta</taxon>
        <taxon>Spermatophyta</taxon>
        <taxon>Magnoliopsida</taxon>
        <taxon>eudicotyledons</taxon>
        <taxon>Gunneridae</taxon>
        <taxon>Pentapetalae</taxon>
        <taxon>asterids</taxon>
        <taxon>campanulids</taxon>
        <taxon>Apiales</taxon>
        <taxon>Apiaceae</taxon>
        <taxon>Apioideae</taxon>
        <taxon>apioid superclade</taxon>
        <taxon>Tordylieae</taxon>
        <taxon>Tordyliinae</taxon>
        <taxon>Heracleum</taxon>
    </lineage>
</organism>
<dbReference type="Proteomes" id="UP001237642">
    <property type="component" value="Unassembled WGS sequence"/>
</dbReference>
<dbReference type="GO" id="GO:0003924">
    <property type="term" value="F:GTPase activity"/>
    <property type="evidence" value="ECO:0007669"/>
    <property type="project" value="InterPro"/>
</dbReference>